<name>E3RRF1_PYRTT</name>
<evidence type="ECO:0000313" key="3">
    <source>
        <dbReference type="Proteomes" id="UP000001067"/>
    </source>
</evidence>
<dbReference type="HOGENOM" id="CLU_1548407_0_0_1"/>
<sequence>MALSAGATAYLYHYVVLPPQLPQKDNHDAAHERSLFEVVIHALVDLKEKVKSGHKNTITSAIATVENLRDSRVTYGYVSEIQLQELLLKLMRCETDGAVPLEIKAQNADILVSGCAESLIFEFFELSPTIQAATQEGPLTRTFLDYVLSVPIVKAANSDLRSSIAGTIAKIAT</sequence>
<dbReference type="eggNOG" id="ENOG502QUFK">
    <property type="taxonomic scope" value="Eukaryota"/>
</dbReference>
<accession>E3RRF1</accession>
<protein>
    <recommendedName>
        <fullName evidence="1">DUF6606 domain-containing protein</fullName>
    </recommendedName>
</protein>
<feature type="domain" description="DUF6606" evidence="1">
    <location>
        <begin position="11"/>
        <end position="171"/>
    </location>
</feature>
<dbReference type="EMBL" id="GL534631">
    <property type="protein sequence ID" value="EFQ91702.1"/>
    <property type="molecule type" value="Genomic_DNA"/>
</dbReference>
<dbReference type="Proteomes" id="UP000001067">
    <property type="component" value="Unassembled WGS sequence"/>
</dbReference>
<dbReference type="KEGG" id="pte:PTT_11376"/>
<organism evidence="3">
    <name type="scientific">Pyrenophora teres f. teres (strain 0-1)</name>
    <name type="common">Barley net blotch fungus</name>
    <name type="synonym">Drechslera teres f. teres</name>
    <dbReference type="NCBI Taxonomy" id="861557"/>
    <lineage>
        <taxon>Eukaryota</taxon>
        <taxon>Fungi</taxon>
        <taxon>Dikarya</taxon>
        <taxon>Ascomycota</taxon>
        <taxon>Pezizomycotina</taxon>
        <taxon>Dothideomycetes</taxon>
        <taxon>Pleosporomycetidae</taxon>
        <taxon>Pleosporales</taxon>
        <taxon>Pleosporineae</taxon>
        <taxon>Pleosporaceae</taxon>
        <taxon>Pyrenophora</taxon>
    </lineage>
</organism>
<evidence type="ECO:0000313" key="2">
    <source>
        <dbReference type="EMBL" id="EFQ91702.1"/>
    </source>
</evidence>
<dbReference type="Pfam" id="PF20255">
    <property type="entry name" value="DUF6606"/>
    <property type="match status" value="1"/>
</dbReference>
<dbReference type="OrthoDB" id="3182339at2759"/>
<dbReference type="AlphaFoldDB" id="E3RRF1"/>
<gene>
    <name evidence="2" type="ORF">PTT_11376</name>
</gene>
<evidence type="ECO:0000259" key="1">
    <source>
        <dbReference type="Pfam" id="PF20255"/>
    </source>
</evidence>
<dbReference type="STRING" id="861557.E3RRF1"/>
<keyword evidence="3" id="KW-1185">Reference proteome</keyword>
<reference evidence="2 3" key="1">
    <citation type="journal article" date="2010" name="Genome Biol.">
        <title>A first genome assembly of the barley fungal pathogen Pyrenophora teres f. teres.</title>
        <authorList>
            <person name="Ellwood S.R."/>
            <person name="Liu Z."/>
            <person name="Syme R.A."/>
            <person name="Lai Z."/>
            <person name="Hane J.K."/>
            <person name="Keiper F."/>
            <person name="Moffat C.S."/>
            <person name="Oliver R.P."/>
            <person name="Friesen T.L."/>
        </authorList>
    </citation>
    <scope>NUCLEOTIDE SEQUENCE [LARGE SCALE GENOMIC DNA]</scope>
    <source>
        <strain evidence="2 3">0-1</strain>
    </source>
</reference>
<dbReference type="InterPro" id="IPR046541">
    <property type="entry name" value="DUF6606"/>
</dbReference>
<proteinExistence type="predicted"/>